<dbReference type="InterPro" id="IPR006949">
    <property type="entry name" value="Barrel_Baseplate_J-like"/>
</dbReference>
<feature type="compositionally biased region" description="Polar residues" evidence="1">
    <location>
        <begin position="429"/>
        <end position="444"/>
    </location>
</feature>
<sequence>MFKTPTFEEIREAILRDTKSIWPSADVSEDSDHFVHTSRLASCASGQYAHQHWIARQIFPDTADSDYLERHAAMRGIYRRNPTTTTGEAVLTGIAGSRIAAGMQIRAGNRMYQVRFAGEIGASGIGRVRITALEAGAAANTREKAAEMMAAPVGVSSDCTVSAQGGTDGETDVSLLARLLEILRRPPAGGNKYDYRNWTLSVDGVTAAYVHPLRRGLGTVDVVITSENGLPSDETVKKVQDYVEDALPADLKNKASRGVKLNGQPHTITMTLHGGQSCLSLRRFMFNTIDFSKAWFIGEEMGQDVFHLCDGSEGNRIIHGGNIRTRAYLKYGYVRGADLDKMLFRPIDGWTKEHPHIGTGLAEKGTAEAGLNSTTYPIVDNACYLNNSLITEHITQFPGFNKDKIFDLIRSESGERYLSAGGHFDENGESANPPANSDGAAQSQPAANRFANLKRSISFFGDSTNARIGEHAIKVAKDDNIPVINNA</sequence>
<proteinExistence type="predicted"/>
<evidence type="ECO:0000313" key="4">
    <source>
        <dbReference type="EMBL" id="ARC51650.1"/>
    </source>
</evidence>
<dbReference type="InterPro" id="IPR052399">
    <property type="entry name" value="Phage_Baseplate_Assmbl_Protein"/>
</dbReference>
<dbReference type="RefSeq" id="WP_080614249.1">
    <property type="nucleotide sequence ID" value="NZ_CP020452.2"/>
</dbReference>
<dbReference type="PANTHER" id="PTHR37829:SF3">
    <property type="entry name" value="PROTEIN JAYE-RELATED"/>
    <property type="match status" value="1"/>
</dbReference>
<evidence type="ECO:0008006" key="6">
    <source>
        <dbReference type="Google" id="ProtNLM"/>
    </source>
</evidence>
<dbReference type="Pfam" id="PF04865">
    <property type="entry name" value="Baseplate_J"/>
    <property type="match status" value="1"/>
</dbReference>
<evidence type="ECO:0000256" key="1">
    <source>
        <dbReference type="SAM" id="MobiDB-lite"/>
    </source>
</evidence>
<dbReference type="InterPro" id="IPR058531">
    <property type="entry name" value="Baseplate_J_M"/>
</dbReference>
<organism evidence="4 5">
    <name type="scientific">Neisseria mucosa</name>
    <dbReference type="NCBI Taxonomy" id="488"/>
    <lineage>
        <taxon>Bacteria</taxon>
        <taxon>Pseudomonadati</taxon>
        <taxon>Pseudomonadota</taxon>
        <taxon>Betaproteobacteria</taxon>
        <taxon>Neisseriales</taxon>
        <taxon>Neisseriaceae</taxon>
        <taxon>Neisseria</taxon>
    </lineage>
</organism>
<reference evidence="5" key="1">
    <citation type="submission" date="2017-03" db="EMBL/GenBank/DDBJ databases">
        <title>FDA dAtabase for Regulatory Grade micrObial Sequences (FDA-ARGOS): Supporting development and validation of Infectious Disease Dx tests.</title>
        <authorList>
            <person name="Campos J."/>
            <person name="Goldberg B."/>
            <person name="Tallon L."/>
            <person name="Sadzewicz L."/>
            <person name="Sengamalay N."/>
            <person name="Ott S."/>
            <person name="Godinez A."/>
            <person name="Nagaraj S."/>
            <person name="Vyas G."/>
            <person name="Aluvathingal J."/>
            <person name="Nadendla S."/>
            <person name="Geyer C."/>
            <person name="Nandy P."/>
            <person name="Hobson J."/>
            <person name="Sichtig H."/>
        </authorList>
    </citation>
    <scope>NUCLEOTIDE SEQUENCE [LARGE SCALE GENOMIC DNA]</scope>
    <source>
        <strain evidence="5">FDAARGOS_260</strain>
    </source>
</reference>
<evidence type="ECO:0000259" key="2">
    <source>
        <dbReference type="Pfam" id="PF04865"/>
    </source>
</evidence>
<dbReference type="Pfam" id="PF26078">
    <property type="entry name" value="Baseplate_J_M"/>
    <property type="match status" value="1"/>
</dbReference>
<keyword evidence="5" id="KW-1185">Reference proteome</keyword>
<dbReference type="PANTHER" id="PTHR37829">
    <property type="entry name" value="PHAGE-LIKE ELEMENT PBSX PROTEIN XKDT"/>
    <property type="match status" value="1"/>
</dbReference>
<dbReference type="Proteomes" id="UP000191272">
    <property type="component" value="Chromosome"/>
</dbReference>
<feature type="region of interest" description="Disordered" evidence="1">
    <location>
        <begin position="419"/>
        <end position="444"/>
    </location>
</feature>
<evidence type="ECO:0000313" key="5">
    <source>
        <dbReference type="Proteomes" id="UP000191272"/>
    </source>
</evidence>
<protein>
    <recommendedName>
        <fullName evidence="6">Phage tail protein</fullName>
    </recommendedName>
</protein>
<feature type="domain" description="Baseplate J-like central" evidence="3">
    <location>
        <begin position="187"/>
        <end position="246"/>
    </location>
</feature>
<gene>
    <name evidence="4" type="ORF">A6J88_10960</name>
</gene>
<dbReference type="EMBL" id="CP020452">
    <property type="protein sequence ID" value="ARC51650.1"/>
    <property type="molecule type" value="Genomic_DNA"/>
</dbReference>
<evidence type="ECO:0000259" key="3">
    <source>
        <dbReference type="Pfam" id="PF26078"/>
    </source>
</evidence>
<name>A0ABN4YAI3_NEIMU</name>
<accession>A0ABN4YAI3</accession>
<feature type="domain" description="Baseplate protein J-like barrel" evidence="2">
    <location>
        <begin position="90"/>
        <end position="162"/>
    </location>
</feature>